<comment type="caution">
    <text evidence="6">The sequence shown here is derived from an EMBL/GenBank/DDBJ whole genome shotgun (WGS) entry which is preliminary data.</text>
</comment>
<organism evidence="6 7">
    <name type="scientific">Zafaria cholistanensis</name>
    <dbReference type="NCBI Taxonomy" id="1682741"/>
    <lineage>
        <taxon>Bacteria</taxon>
        <taxon>Bacillati</taxon>
        <taxon>Actinomycetota</taxon>
        <taxon>Actinomycetes</taxon>
        <taxon>Micrococcales</taxon>
        <taxon>Micrococcaceae</taxon>
        <taxon>Zafaria</taxon>
    </lineage>
</organism>
<keyword evidence="7" id="KW-1185">Reference proteome</keyword>
<dbReference type="InterPro" id="IPR009057">
    <property type="entry name" value="Homeodomain-like_sf"/>
</dbReference>
<reference evidence="6 7" key="1">
    <citation type="submission" date="2019-09" db="EMBL/GenBank/DDBJ databases">
        <title>Arthrobacter zafarii sp. nov., a moderately thermotolerant and halotolerant actinobacterium isolated from Cholistan desert soil of Pakistan.</title>
        <authorList>
            <person name="Amin A."/>
            <person name="Ahmed I."/>
            <person name="Khalid N."/>
            <person name="Schumann P."/>
            <person name="Busse H.J."/>
            <person name="Khan I.U."/>
            <person name="Li S."/>
            <person name="Li W.J."/>
        </authorList>
    </citation>
    <scope>NUCLEOTIDE SEQUENCE [LARGE SCALE GENOMIC DNA]</scope>
    <source>
        <strain evidence="6 7">NCCP-1664</strain>
    </source>
</reference>
<feature type="domain" description="HTH tetR-type" evidence="5">
    <location>
        <begin position="6"/>
        <end position="66"/>
    </location>
</feature>
<dbReference type="PANTHER" id="PTHR30055">
    <property type="entry name" value="HTH-TYPE TRANSCRIPTIONAL REGULATOR RUTR"/>
    <property type="match status" value="1"/>
</dbReference>
<dbReference type="EMBL" id="BKDJ01000005">
    <property type="protein sequence ID" value="GER22783.1"/>
    <property type="molecule type" value="Genomic_DNA"/>
</dbReference>
<evidence type="ECO:0000259" key="5">
    <source>
        <dbReference type="PROSITE" id="PS50977"/>
    </source>
</evidence>
<evidence type="ECO:0000313" key="6">
    <source>
        <dbReference type="EMBL" id="GER22783.1"/>
    </source>
</evidence>
<evidence type="ECO:0000256" key="3">
    <source>
        <dbReference type="ARBA" id="ARBA00023163"/>
    </source>
</evidence>
<keyword evidence="1" id="KW-0805">Transcription regulation</keyword>
<dbReference type="Pfam" id="PF00440">
    <property type="entry name" value="TetR_N"/>
    <property type="match status" value="1"/>
</dbReference>
<gene>
    <name evidence="6" type="ORF">NCCP1664_12800</name>
</gene>
<dbReference type="InterPro" id="IPR050109">
    <property type="entry name" value="HTH-type_TetR-like_transc_reg"/>
</dbReference>
<proteinExistence type="predicted"/>
<dbReference type="GO" id="GO:0003700">
    <property type="term" value="F:DNA-binding transcription factor activity"/>
    <property type="evidence" value="ECO:0007669"/>
    <property type="project" value="TreeGrafter"/>
</dbReference>
<evidence type="ECO:0000256" key="1">
    <source>
        <dbReference type="ARBA" id="ARBA00023015"/>
    </source>
</evidence>
<dbReference type="Proteomes" id="UP000325307">
    <property type="component" value="Unassembled WGS sequence"/>
</dbReference>
<evidence type="ECO:0000256" key="4">
    <source>
        <dbReference type="PROSITE-ProRule" id="PRU00335"/>
    </source>
</evidence>
<keyword evidence="3" id="KW-0804">Transcription</keyword>
<name>A0A5A7NPF1_9MICC</name>
<keyword evidence="2 4" id="KW-0238">DNA-binding</keyword>
<protein>
    <recommendedName>
        <fullName evidence="5">HTH tetR-type domain-containing protein</fullName>
    </recommendedName>
</protein>
<dbReference type="InterPro" id="IPR001647">
    <property type="entry name" value="HTH_TetR"/>
</dbReference>
<dbReference type="PROSITE" id="PS50977">
    <property type="entry name" value="HTH_TETR_2"/>
    <property type="match status" value="1"/>
</dbReference>
<accession>A0A5A7NPF1</accession>
<dbReference type="SUPFAM" id="SSF46689">
    <property type="entry name" value="Homeodomain-like"/>
    <property type="match status" value="1"/>
</dbReference>
<dbReference type="AlphaFoldDB" id="A0A5A7NPF1"/>
<dbReference type="Gene3D" id="1.10.357.10">
    <property type="entry name" value="Tetracycline Repressor, domain 2"/>
    <property type="match status" value="1"/>
</dbReference>
<sequence>MDPRMSRSRAKLAGAVLRLAAERDVPTLTVAEISAEAGVNRSTFYQHAPSPAALLCTVLSAELDALRDRHLAAADGDIRAALAEVMLAVMEHIQDHWGIYRRGLAGFGEAPGLQAMLGSHFEASVRMVFDSRRVRIPRRAGRPVPAAMAARFIAYGVVGAIEAWVLADDPEPAAEVAADLRALMPGWWPLT</sequence>
<dbReference type="PANTHER" id="PTHR30055:SF234">
    <property type="entry name" value="HTH-TYPE TRANSCRIPTIONAL REGULATOR BETI"/>
    <property type="match status" value="1"/>
</dbReference>
<evidence type="ECO:0000256" key="2">
    <source>
        <dbReference type="ARBA" id="ARBA00023125"/>
    </source>
</evidence>
<feature type="DNA-binding region" description="H-T-H motif" evidence="4">
    <location>
        <begin position="29"/>
        <end position="48"/>
    </location>
</feature>
<dbReference type="GO" id="GO:0000976">
    <property type="term" value="F:transcription cis-regulatory region binding"/>
    <property type="evidence" value="ECO:0007669"/>
    <property type="project" value="TreeGrafter"/>
</dbReference>
<evidence type="ECO:0000313" key="7">
    <source>
        <dbReference type="Proteomes" id="UP000325307"/>
    </source>
</evidence>